<reference evidence="2" key="2">
    <citation type="journal article" date="2023" name="IMA Fungus">
        <title>Comparative genomic study of the Penicillium genus elucidates a diverse pangenome and 15 lateral gene transfer events.</title>
        <authorList>
            <person name="Petersen C."/>
            <person name="Sorensen T."/>
            <person name="Nielsen M.R."/>
            <person name="Sondergaard T.E."/>
            <person name="Sorensen J.L."/>
            <person name="Fitzpatrick D.A."/>
            <person name="Frisvad J.C."/>
            <person name="Nielsen K.L."/>
        </authorList>
    </citation>
    <scope>NUCLEOTIDE SEQUENCE</scope>
    <source>
        <strain evidence="2">IBT 26290</strain>
    </source>
</reference>
<sequence>MPGIRLVSPKLSAALVSRASRTSIFPTQPITQPAAINIPGGTRNKSISKPWEGSQPEEHTIKRAKEGEAEDPATAGASSGMKEREVNEGVADSTKSQGMTERGGRKHSKKAKKEHPAAPEPIIGMNDERAEKGH</sequence>
<organism evidence="2 3">
    <name type="scientific">Penicillium canariense</name>
    <dbReference type="NCBI Taxonomy" id="189055"/>
    <lineage>
        <taxon>Eukaryota</taxon>
        <taxon>Fungi</taxon>
        <taxon>Dikarya</taxon>
        <taxon>Ascomycota</taxon>
        <taxon>Pezizomycotina</taxon>
        <taxon>Eurotiomycetes</taxon>
        <taxon>Eurotiomycetidae</taxon>
        <taxon>Eurotiales</taxon>
        <taxon>Aspergillaceae</taxon>
        <taxon>Penicillium</taxon>
    </lineage>
</organism>
<comment type="caution">
    <text evidence="2">The sequence shown here is derived from an EMBL/GenBank/DDBJ whole genome shotgun (WGS) entry which is preliminary data.</text>
</comment>
<gene>
    <name evidence="2" type="ORF">N7482_005860</name>
</gene>
<reference evidence="2" key="1">
    <citation type="submission" date="2022-11" db="EMBL/GenBank/DDBJ databases">
        <authorList>
            <person name="Petersen C."/>
        </authorList>
    </citation>
    <scope>NUCLEOTIDE SEQUENCE</scope>
    <source>
        <strain evidence="2">IBT 26290</strain>
    </source>
</reference>
<dbReference type="Proteomes" id="UP001149163">
    <property type="component" value="Unassembled WGS sequence"/>
</dbReference>
<feature type="region of interest" description="Disordered" evidence="1">
    <location>
        <begin position="21"/>
        <end position="134"/>
    </location>
</feature>
<name>A0A9W9LMN5_9EURO</name>
<keyword evidence="3" id="KW-1185">Reference proteome</keyword>
<dbReference type="RefSeq" id="XP_056543540.1">
    <property type="nucleotide sequence ID" value="XM_056687985.1"/>
</dbReference>
<protein>
    <submittedName>
        <fullName evidence="2">Uncharacterized protein</fullName>
    </submittedName>
</protein>
<feature type="compositionally biased region" description="Polar residues" evidence="1">
    <location>
        <begin position="21"/>
        <end position="31"/>
    </location>
</feature>
<evidence type="ECO:0000313" key="2">
    <source>
        <dbReference type="EMBL" id="KAJ5167079.1"/>
    </source>
</evidence>
<dbReference type="OrthoDB" id="3945172at2759"/>
<feature type="compositionally biased region" description="Basic residues" evidence="1">
    <location>
        <begin position="104"/>
        <end position="113"/>
    </location>
</feature>
<proteinExistence type="predicted"/>
<dbReference type="EMBL" id="JAPQKN010000003">
    <property type="protein sequence ID" value="KAJ5167079.1"/>
    <property type="molecule type" value="Genomic_DNA"/>
</dbReference>
<evidence type="ECO:0000313" key="3">
    <source>
        <dbReference type="Proteomes" id="UP001149163"/>
    </source>
</evidence>
<accession>A0A9W9LMN5</accession>
<dbReference type="GeneID" id="81427161"/>
<feature type="compositionally biased region" description="Basic and acidic residues" evidence="1">
    <location>
        <begin position="56"/>
        <end position="67"/>
    </location>
</feature>
<dbReference type="AlphaFoldDB" id="A0A9W9LMN5"/>
<evidence type="ECO:0000256" key="1">
    <source>
        <dbReference type="SAM" id="MobiDB-lite"/>
    </source>
</evidence>